<dbReference type="HOGENOM" id="CLU_2615150_0_0_4"/>
<reference evidence="2" key="1">
    <citation type="submission" date="2011-03" db="EMBL/GenBank/DDBJ databases">
        <authorList>
            <person name="Voget S."/>
            <person name="Streit W.R."/>
            <person name="Jaeger K.E."/>
            <person name="Daniel R."/>
        </authorList>
    </citation>
    <scope>NUCLEOTIDE SEQUENCE [LARGE SCALE GENOMIC DNA]</scope>
    <source>
        <strain evidence="2">PG1</strain>
    </source>
</reference>
<dbReference type="EMBL" id="CP002581">
    <property type="protein sequence ID" value="AJK50083.1"/>
    <property type="molecule type" value="Genomic_DNA"/>
</dbReference>
<proteinExistence type="predicted"/>
<dbReference type="KEGG" id="bgp:BGL_2c20190"/>
<gene>
    <name evidence="1" type="ORF">BGL_2c20190</name>
</gene>
<dbReference type="AlphaFoldDB" id="A0A0B6S338"/>
<keyword evidence="2" id="KW-1185">Reference proteome</keyword>
<organism evidence="1 2">
    <name type="scientific">Burkholderia plantarii</name>
    <dbReference type="NCBI Taxonomy" id="41899"/>
    <lineage>
        <taxon>Bacteria</taxon>
        <taxon>Pseudomonadati</taxon>
        <taxon>Pseudomonadota</taxon>
        <taxon>Betaproteobacteria</taxon>
        <taxon>Burkholderiales</taxon>
        <taxon>Burkholderiaceae</taxon>
        <taxon>Burkholderia</taxon>
    </lineage>
</organism>
<name>A0A0B6S338_BURPL</name>
<reference evidence="1 2" key="2">
    <citation type="journal article" date="2016" name="Appl. Microbiol. Biotechnol.">
        <title>Mutations improving production and secretion of extracellular lipase by Burkholderia glumae PG1.</title>
        <authorList>
            <person name="Knapp A."/>
            <person name="Voget S."/>
            <person name="Gao R."/>
            <person name="Zaburannyi N."/>
            <person name="Krysciak D."/>
            <person name="Breuer M."/>
            <person name="Hauer B."/>
            <person name="Streit W.R."/>
            <person name="Muller R."/>
            <person name="Daniel R."/>
            <person name="Jaeger K.E."/>
        </authorList>
    </citation>
    <scope>NUCLEOTIDE SEQUENCE [LARGE SCALE GENOMIC DNA]</scope>
    <source>
        <strain evidence="1 2">PG1</strain>
    </source>
</reference>
<evidence type="ECO:0000313" key="1">
    <source>
        <dbReference type="EMBL" id="AJK50083.1"/>
    </source>
</evidence>
<sequence length="90" mass="9952">MALRILDGKVRFMNDALIQHVAAQIAQYLQMNPAAADTVEGIHHFWVGAQTAQQSLELTQAALDYLLARGEVARVPIGNRMLWRAPRDGA</sequence>
<dbReference type="RefSeq" id="WP_226993694.1">
    <property type="nucleotide sequence ID" value="NZ_BSTO01000016.1"/>
</dbReference>
<evidence type="ECO:0000313" key="2">
    <source>
        <dbReference type="Proteomes" id="UP000031838"/>
    </source>
</evidence>
<protein>
    <submittedName>
        <fullName evidence="1">Uncharacterized protein</fullName>
    </submittedName>
</protein>
<accession>A0A0B6S338</accession>
<dbReference type="Proteomes" id="UP000031838">
    <property type="component" value="Chromosome 2"/>
</dbReference>